<keyword evidence="7" id="KW-1185">Reference proteome</keyword>
<comment type="similarity">
    <text evidence="2">Belongs to the FlgN family.</text>
</comment>
<evidence type="ECO:0000313" key="7">
    <source>
        <dbReference type="Proteomes" id="UP000218890"/>
    </source>
</evidence>
<keyword evidence="6" id="KW-0969">Cilium</keyword>
<dbReference type="SUPFAM" id="SSF140566">
    <property type="entry name" value="FlgN-like"/>
    <property type="match status" value="1"/>
</dbReference>
<dbReference type="EMBL" id="AP017372">
    <property type="protein sequence ID" value="BAU58878.1"/>
    <property type="molecule type" value="Genomic_DNA"/>
</dbReference>
<dbReference type="Gene3D" id="1.20.58.300">
    <property type="entry name" value="FlgN-like"/>
    <property type="match status" value="1"/>
</dbReference>
<dbReference type="InterPro" id="IPR036679">
    <property type="entry name" value="FlgN-like_sf"/>
</dbReference>
<dbReference type="KEGG" id="hhk:HH1059_21690"/>
<dbReference type="RefSeq" id="WP_162549522.1">
    <property type="nucleotide sequence ID" value="NZ_AP017372.2"/>
</dbReference>
<dbReference type="InterPro" id="IPR007809">
    <property type="entry name" value="FlgN-like"/>
</dbReference>
<keyword evidence="6" id="KW-0282">Flagellum</keyword>
<organism evidence="6 7">
    <name type="scientific">Halorhodospira halochloris</name>
    <name type="common">Ectothiorhodospira halochloris</name>
    <dbReference type="NCBI Taxonomy" id="1052"/>
    <lineage>
        <taxon>Bacteria</taxon>
        <taxon>Pseudomonadati</taxon>
        <taxon>Pseudomonadota</taxon>
        <taxon>Gammaproteobacteria</taxon>
        <taxon>Chromatiales</taxon>
        <taxon>Ectothiorhodospiraceae</taxon>
        <taxon>Halorhodospira</taxon>
    </lineage>
</organism>
<evidence type="ECO:0000256" key="1">
    <source>
        <dbReference type="ARBA" id="ARBA00002397"/>
    </source>
</evidence>
<feature type="region of interest" description="Disordered" evidence="5">
    <location>
        <begin position="149"/>
        <end position="170"/>
    </location>
</feature>
<dbReference type="Pfam" id="PF05130">
    <property type="entry name" value="FlgN"/>
    <property type="match status" value="1"/>
</dbReference>
<protein>
    <submittedName>
        <fullName evidence="6">Flagellar biosynthesis protein FlgN</fullName>
    </submittedName>
</protein>
<name>A0A0X8XBZ5_HALHR</name>
<evidence type="ECO:0000256" key="2">
    <source>
        <dbReference type="ARBA" id="ARBA00007703"/>
    </source>
</evidence>
<dbReference type="GO" id="GO:0044780">
    <property type="term" value="P:bacterial-type flagellum assembly"/>
    <property type="evidence" value="ECO:0007669"/>
    <property type="project" value="InterPro"/>
</dbReference>
<evidence type="ECO:0000256" key="5">
    <source>
        <dbReference type="SAM" id="MobiDB-lite"/>
    </source>
</evidence>
<evidence type="ECO:0000313" key="6">
    <source>
        <dbReference type="EMBL" id="BAU58878.1"/>
    </source>
</evidence>
<dbReference type="AlphaFoldDB" id="A0A0X8XBZ5"/>
<dbReference type="Proteomes" id="UP000218890">
    <property type="component" value="Chromosome"/>
</dbReference>
<comment type="function">
    <text evidence="1">Required for the efficient initiation of filament assembly.</text>
</comment>
<proteinExistence type="inferred from homology"/>
<keyword evidence="3" id="KW-1005">Bacterial flagellum biogenesis</keyword>
<keyword evidence="4" id="KW-0175">Coiled coil</keyword>
<evidence type="ECO:0000256" key="3">
    <source>
        <dbReference type="ARBA" id="ARBA00022795"/>
    </source>
</evidence>
<reference evidence="6" key="1">
    <citation type="submission" date="2016-02" db="EMBL/GenBank/DDBJ databases">
        <title>Halorhodospira halochloris DSM-1059 complete genome, version 2.</title>
        <authorList>
            <person name="Tsukatani Y."/>
        </authorList>
    </citation>
    <scope>NUCLEOTIDE SEQUENCE</scope>
    <source>
        <strain evidence="6">DSM 1059</strain>
    </source>
</reference>
<keyword evidence="6" id="KW-0966">Cell projection</keyword>
<feature type="coiled-coil region" evidence="4">
    <location>
        <begin position="10"/>
        <end position="77"/>
    </location>
</feature>
<gene>
    <name evidence="6" type="ORF">HH1059_21690</name>
</gene>
<evidence type="ECO:0000256" key="4">
    <source>
        <dbReference type="SAM" id="Coils"/>
    </source>
</evidence>
<accession>A0A0X8XBZ5</accession>
<sequence>MSSDTSPEERSLSKEQIARLESRIERCRERAKALAETLDSETEMLAQRKIEGMDALLQRKSEQVTALEEAERKLSRLLGRIGLPEGRQGVRLALRSAPDRLDAAWQELESILQSVQARNEANGRLIHQNLEYTRRMIDLVAGAHDRSDEALYGTNGSRSAAQRSRKITQA</sequence>